<evidence type="ECO:0000313" key="2">
    <source>
        <dbReference type="Proteomes" id="UP001234297"/>
    </source>
</evidence>
<protein>
    <submittedName>
        <fullName evidence="1">Uncharacterized protein</fullName>
    </submittedName>
</protein>
<dbReference type="Proteomes" id="UP001234297">
    <property type="component" value="Chromosome 2"/>
</dbReference>
<evidence type="ECO:0000313" key="1">
    <source>
        <dbReference type="EMBL" id="KAJ8643467.1"/>
    </source>
</evidence>
<name>A0ACC2MCF7_PERAE</name>
<keyword evidence="2" id="KW-1185">Reference proteome</keyword>
<dbReference type="EMBL" id="CM056810">
    <property type="protein sequence ID" value="KAJ8643467.1"/>
    <property type="molecule type" value="Genomic_DNA"/>
</dbReference>
<gene>
    <name evidence="1" type="ORF">MRB53_005215</name>
</gene>
<accession>A0ACC2MCF7</accession>
<sequence>MGQLQSFSPRSCDPKNPNLFRCNNSYFLVSAFSAAVFSYNAEALSTRGDGDGEESLRRLAAWLNGSAKPAAIPFSGSGDDGHNSSAPLDGIVTKPSSISDRFENTRSIPSSGCLFLLQKPETKRKKRSGCQARPGSGSGQFSLTREAESQASNTLMF</sequence>
<proteinExistence type="predicted"/>
<organism evidence="1 2">
    <name type="scientific">Persea americana</name>
    <name type="common">Avocado</name>
    <dbReference type="NCBI Taxonomy" id="3435"/>
    <lineage>
        <taxon>Eukaryota</taxon>
        <taxon>Viridiplantae</taxon>
        <taxon>Streptophyta</taxon>
        <taxon>Embryophyta</taxon>
        <taxon>Tracheophyta</taxon>
        <taxon>Spermatophyta</taxon>
        <taxon>Magnoliopsida</taxon>
        <taxon>Magnoliidae</taxon>
        <taxon>Laurales</taxon>
        <taxon>Lauraceae</taxon>
        <taxon>Persea</taxon>
    </lineage>
</organism>
<comment type="caution">
    <text evidence="1">The sequence shown here is derived from an EMBL/GenBank/DDBJ whole genome shotgun (WGS) entry which is preliminary data.</text>
</comment>
<reference evidence="1 2" key="1">
    <citation type="journal article" date="2022" name="Hortic Res">
        <title>A haplotype resolved chromosomal level avocado genome allows analysis of novel avocado genes.</title>
        <authorList>
            <person name="Nath O."/>
            <person name="Fletcher S.J."/>
            <person name="Hayward A."/>
            <person name="Shaw L.M."/>
            <person name="Masouleh A.K."/>
            <person name="Furtado A."/>
            <person name="Henry R.J."/>
            <person name="Mitter N."/>
        </authorList>
    </citation>
    <scope>NUCLEOTIDE SEQUENCE [LARGE SCALE GENOMIC DNA]</scope>
    <source>
        <strain evidence="2">cv. Hass</strain>
    </source>
</reference>